<keyword evidence="1" id="KW-0472">Membrane</keyword>
<name>A0A0U2Z8W4_9BACL</name>
<accession>A0A0U2Z8W4</accession>
<dbReference type="AlphaFoldDB" id="A0A0U2Z8W4"/>
<reference evidence="2" key="1">
    <citation type="submission" date="2016-01" db="EMBL/GenBank/DDBJ databases">
        <title>Complete genome of Planococcus rifietoensis type strain M8.</title>
        <authorList>
            <person name="See-Too W.S."/>
        </authorList>
    </citation>
    <scope>NUCLEOTIDE SEQUENCE [LARGE SCALE GENOMIC DNA]</scope>
    <source>
        <strain evidence="2">M8</strain>
    </source>
</reference>
<evidence type="ECO:0000313" key="3">
    <source>
        <dbReference type="Proteomes" id="UP000067683"/>
    </source>
</evidence>
<keyword evidence="3" id="KW-1185">Reference proteome</keyword>
<dbReference type="STRING" id="200991.AUC31_14500"/>
<feature type="transmembrane region" description="Helical" evidence="1">
    <location>
        <begin position="116"/>
        <end position="138"/>
    </location>
</feature>
<feature type="transmembrane region" description="Helical" evidence="1">
    <location>
        <begin position="12"/>
        <end position="33"/>
    </location>
</feature>
<feature type="transmembrane region" description="Helical" evidence="1">
    <location>
        <begin position="84"/>
        <end position="104"/>
    </location>
</feature>
<dbReference type="RefSeq" id="WP_058383033.1">
    <property type="nucleotide sequence ID" value="NZ_CP013659.2"/>
</dbReference>
<dbReference type="KEGG" id="prt:AUC31_14500"/>
<evidence type="ECO:0000256" key="1">
    <source>
        <dbReference type="SAM" id="Phobius"/>
    </source>
</evidence>
<dbReference type="Proteomes" id="UP000067683">
    <property type="component" value="Chromosome"/>
</dbReference>
<organism evidence="2 3">
    <name type="scientific">Planococcus rifietoensis</name>
    <dbReference type="NCBI Taxonomy" id="200991"/>
    <lineage>
        <taxon>Bacteria</taxon>
        <taxon>Bacillati</taxon>
        <taxon>Bacillota</taxon>
        <taxon>Bacilli</taxon>
        <taxon>Bacillales</taxon>
        <taxon>Caryophanaceae</taxon>
        <taxon>Planococcus</taxon>
    </lineage>
</organism>
<proteinExistence type="predicted"/>
<keyword evidence="1" id="KW-1133">Transmembrane helix</keyword>
<keyword evidence="1" id="KW-0812">Transmembrane</keyword>
<protein>
    <submittedName>
        <fullName evidence="2">Uncharacterized protein</fullName>
    </submittedName>
</protein>
<sequence length="155" mass="17558">MAQHNSKEKDTVTLLAYFLLIGISFYLIAYLNIFPGAVSYEEKSEGIVVTQGSLEKSSVTVNVEDYETSDWLLMSLLQANIRKLQSFLTLFSALIPMSIFFLLEHKRLDFLKISKTLRILSIALVFFVPFLLLTIGYVDVLERIEQGLAAILIES</sequence>
<dbReference type="EMBL" id="CP013659">
    <property type="protein sequence ID" value="ALS76331.1"/>
    <property type="molecule type" value="Genomic_DNA"/>
</dbReference>
<gene>
    <name evidence="2" type="ORF">AUC31_14500</name>
</gene>
<evidence type="ECO:0000313" key="2">
    <source>
        <dbReference type="EMBL" id="ALS76331.1"/>
    </source>
</evidence>